<dbReference type="HOGENOM" id="CLU_515783_0_0_1"/>
<feature type="region of interest" description="Disordered" evidence="1">
    <location>
        <begin position="509"/>
        <end position="528"/>
    </location>
</feature>
<dbReference type="Proteomes" id="UP000027195">
    <property type="component" value="Unassembled WGS sequence"/>
</dbReference>
<accession>A0A067MR71</accession>
<feature type="compositionally biased region" description="Low complexity" evidence="1">
    <location>
        <begin position="223"/>
        <end position="256"/>
    </location>
</feature>
<feature type="region of interest" description="Disordered" evidence="1">
    <location>
        <begin position="223"/>
        <end position="279"/>
    </location>
</feature>
<protein>
    <submittedName>
        <fullName evidence="2">Uncharacterized protein</fullName>
    </submittedName>
</protein>
<reference evidence="3" key="1">
    <citation type="journal article" date="2014" name="Proc. Natl. Acad. Sci. U.S.A.">
        <title>Extensive sampling of basidiomycete genomes demonstrates inadequacy of the white-rot/brown-rot paradigm for wood decay fungi.</title>
        <authorList>
            <person name="Riley R."/>
            <person name="Salamov A.A."/>
            <person name="Brown D.W."/>
            <person name="Nagy L.G."/>
            <person name="Floudas D."/>
            <person name="Held B.W."/>
            <person name="Levasseur A."/>
            <person name="Lombard V."/>
            <person name="Morin E."/>
            <person name="Otillar R."/>
            <person name="Lindquist E.A."/>
            <person name="Sun H."/>
            <person name="LaButti K.M."/>
            <person name="Schmutz J."/>
            <person name="Jabbour D."/>
            <person name="Luo H."/>
            <person name="Baker S.E."/>
            <person name="Pisabarro A.G."/>
            <person name="Walton J.D."/>
            <person name="Blanchette R.A."/>
            <person name="Henrissat B."/>
            <person name="Martin F."/>
            <person name="Cullen D."/>
            <person name="Hibbett D.S."/>
            <person name="Grigoriev I.V."/>
        </authorList>
    </citation>
    <scope>NUCLEOTIDE SEQUENCE [LARGE SCALE GENOMIC DNA]</scope>
    <source>
        <strain evidence="3">FD-172 SS1</strain>
    </source>
</reference>
<proteinExistence type="predicted"/>
<name>A0A067MR71_BOTB1</name>
<evidence type="ECO:0000256" key="1">
    <source>
        <dbReference type="SAM" id="MobiDB-lite"/>
    </source>
</evidence>
<feature type="compositionally biased region" description="Low complexity" evidence="1">
    <location>
        <begin position="267"/>
        <end position="279"/>
    </location>
</feature>
<organism evidence="2 3">
    <name type="scientific">Botryobasidium botryosum (strain FD-172 SS1)</name>
    <dbReference type="NCBI Taxonomy" id="930990"/>
    <lineage>
        <taxon>Eukaryota</taxon>
        <taxon>Fungi</taxon>
        <taxon>Dikarya</taxon>
        <taxon>Basidiomycota</taxon>
        <taxon>Agaricomycotina</taxon>
        <taxon>Agaricomycetes</taxon>
        <taxon>Cantharellales</taxon>
        <taxon>Botryobasidiaceae</taxon>
        <taxon>Botryobasidium</taxon>
    </lineage>
</organism>
<dbReference type="EMBL" id="KL198039">
    <property type="protein sequence ID" value="KDQ14096.1"/>
    <property type="molecule type" value="Genomic_DNA"/>
</dbReference>
<feature type="region of interest" description="Disordered" evidence="1">
    <location>
        <begin position="322"/>
        <end position="394"/>
    </location>
</feature>
<keyword evidence="3" id="KW-1185">Reference proteome</keyword>
<dbReference type="InParanoid" id="A0A067MR71"/>
<sequence>MWAAFQICNIHPCLPTGRVLRHGHFNQLSVTATQYRESPLSGVTLRWSKLTVAGTFEAHRKRLYDLQRLVAELWGWVFFQEKLQSRMRVVEHAMLTDTAIKLDHFMGVIIPWGANYSHLSHMFISHGLPTYWISYIDNPKANHMLWTGLPGKGHEAVQLHRGSGYREIAGNSNATQCTYLLCVEEAADVHRILMAEGTTFNTAFLPTVSVPVSGRLYPAGASGSRSLAGASSSGAQPSSQASPSSSSANAATAPPGRTLQVSDPAGPSSSQSIHSLPSTPAHGTGYGLVPVGYLPYGAAWPGPPPIHAATTPLQLWATTQTAWPSNNQPPLGKQPRPATSRGTALGSGRHNTRKRGPKPKGKNFTWCKRQARKGQGDDTSTDHSTECSAPDSSEVDLSTAALTLNHRSPSPASPTAGAPVSAIAPMLSTSAGILPLTPGPHTTPLVMAGTLERPSISDVGAGSPALNNVAPEQPQPPLVILEQEQLDAERQAHFLSWGAGVEDLHSSNVNMLDSPPRKCHQKKNKKCK</sequence>
<evidence type="ECO:0000313" key="3">
    <source>
        <dbReference type="Proteomes" id="UP000027195"/>
    </source>
</evidence>
<feature type="compositionally biased region" description="Basic residues" evidence="1">
    <location>
        <begin position="517"/>
        <end position="528"/>
    </location>
</feature>
<dbReference type="AlphaFoldDB" id="A0A067MR71"/>
<evidence type="ECO:0000313" key="2">
    <source>
        <dbReference type="EMBL" id="KDQ14096.1"/>
    </source>
</evidence>
<feature type="compositionally biased region" description="Basic and acidic residues" evidence="1">
    <location>
        <begin position="374"/>
        <end position="385"/>
    </location>
</feature>
<gene>
    <name evidence="2" type="ORF">BOTBODRAFT_44765</name>
</gene>
<feature type="compositionally biased region" description="Basic residues" evidence="1">
    <location>
        <begin position="350"/>
        <end position="361"/>
    </location>
</feature>